<dbReference type="AlphaFoldDB" id="A0A0E9TSW8"/>
<protein>
    <submittedName>
        <fullName evidence="1">Uncharacterized protein</fullName>
    </submittedName>
</protein>
<proteinExistence type="predicted"/>
<organism evidence="1">
    <name type="scientific">Anguilla anguilla</name>
    <name type="common">European freshwater eel</name>
    <name type="synonym">Muraena anguilla</name>
    <dbReference type="NCBI Taxonomy" id="7936"/>
    <lineage>
        <taxon>Eukaryota</taxon>
        <taxon>Metazoa</taxon>
        <taxon>Chordata</taxon>
        <taxon>Craniata</taxon>
        <taxon>Vertebrata</taxon>
        <taxon>Euteleostomi</taxon>
        <taxon>Actinopterygii</taxon>
        <taxon>Neopterygii</taxon>
        <taxon>Teleostei</taxon>
        <taxon>Anguilliformes</taxon>
        <taxon>Anguillidae</taxon>
        <taxon>Anguilla</taxon>
    </lineage>
</organism>
<reference evidence="1" key="1">
    <citation type="submission" date="2014-11" db="EMBL/GenBank/DDBJ databases">
        <authorList>
            <person name="Amaro Gonzalez C."/>
        </authorList>
    </citation>
    <scope>NUCLEOTIDE SEQUENCE</scope>
</reference>
<sequence length="43" mass="4827">MVKGNLCRGFWALVLSILPGLGVCKRNSRLGWRRNVKLRSTGL</sequence>
<dbReference type="EMBL" id="GBXM01052010">
    <property type="protein sequence ID" value="JAH56567.1"/>
    <property type="molecule type" value="Transcribed_RNA"/>
</dbReference>
<accession>A0A0E9TSW8</accession>
<reference evidence="1" key="2">
    <citation type="journal article" date="2015" name="Fish Shellfish Immunol.">
        <title>Early steps in the European eel (Anguilla anguilla)-Vibrio vulnificus interaction in the gills: Role of the RtxA13 toxin.</title>
        <authorList>
            <person name="Callol A."/>
            <person name="Pajuelo D."/>
            <person name="Ebbesson L."/>
            <person name="Teles M."/>
            <person name="MacKenzie S."/>
            <person name="Amaro C."/>
        </authorList>
    </citation>
    <scope>NUCLEOTIDE SEQUENCE</scope>
</reference>
<name>A0A0E9TSW8_ANGAN</name>
<evidence type="ECO:0000313" key="1">
    <source>
        <dbReference type="EMBL" id="JAH56567.1"/>
    </source>
</evidence>